<dbReference type="SUPFAM" id="SSF51695">
    <property type="entry name" value="PLC-like phosphodiesterases"/>
    <property type="match status" value="1"/>
</dbReference>
<keyword evidence="3" id="KW-1185">Reference proteome</keyword>
<dbReference type="Gene3D" id="3.20.20.190">
    <property type="entry name" value="Phosphatidylinositol (PI) phosphodiesterase"/>
    <property type="match status" value="1"/>
</dbReference>
<dbReference type="AlphaFoldDB" id="A0ABD1DVL9"/>
<sequence>MDRVDITTSCYGYYGYFVDANGTIRSEHCMKLYPTWMGDLRSHLGKFRMRELFIPGSHDSASYKNGFDPLSQENLVTKYWLTQDDNIRGQLLQGVRYLDLRVGYYRTASPPFYANHGFVRLQPLKKILDQVRDYALETNEIIILDVQEFPVGFGKDYDIHDKLIRFLNNSLWDVMADPAISWYGKLEDIWARNRTVILCYDHEYAMRSYADVVWRSVEQKWGDVQRMEDLKSYLFKVHQRHVYGITNRPVADMAELTPDPWGVITDRYGGLRKMADSVNRHVTKWYFEELGPTANVVAVDFVRGTSIIEAALYWNLKREPSGADLFKSNIRFYEDLENNPHFRNFSVIGELMVQGESGTMAPGVGAYWRGDWVDLMEEVYFDYDRMQPFYVVLDYASFEDPECYSVQWRSPFVETFQFMHITLVEAGLFDLWKRQHKDEQRSMYIGRRPRLGWC</sequence>
<dbReference type="InterPro" id="IPR000909">
    <property type="entry name" value="PLipase_C_PInositol-sp_X_dom"/>
</dbReference>
<reference evidence="2 3" key="1">
    <citation type="submission" date="2024-05" db="EMBL/GenBank/DDBJ databases">
        <title>Culex pipiens pipiens assembly and annotation.</title>
        <authorList>
            <person name="Alout H."/>
            <person name="Durand T."/>
        </authorList>
    </citation>
    <scope>NUCLEOTIDE SEQUENCE [LARGE SCALE GENOMIC DNA]</scope>
    <source>
        <strain evidence="2">HA-2024</strain>
        <tissue evidence="2">Whole body</tissue>
    </source>
</reference>
<feature type="non-terminal residue" evidence="2">
    <location>
        <position position="454"/>
    </location>
</feature>
<evidence type="ECO:0000313" key="3">
    <source>
        <dbReference type="Proteomes" id="UP001562425"/>
    </source>
</evidence>
<dbReference type="PANTHER" id="PTHR13593">
    <property type="match status" value="1"/>
</dbReference>
<feature type="domain" description="Phosphatidylinositol-specific phospholipase C X" evidence="1">
    <location>
        <begin position="38"/>
        <end position="200"/>
    </location>
</feature>
<gene>
    <name evidence="2" type="ORF">pipiens_000914</name>
</gene>
<comment type="caution">
    <text evidence="2">The sequence shown here is derived from an EMBL/GenBank/DDBJ whole genome shotgun (WGS) entry which is preliminary data.</text>
</comment>
<name>A0ABD1DVL9_CULPP</name>
<dbReference type="PROSITE" id="PS50007">
    <property type="entry name" value="PIPLC_X_DOMAIN"/>
    <property type="match status" value="1"/>
</dbReference>
<protein>
    <recommendedName>
        <fullName evidence="1">Phosphatidylinositol-specific phospholipase C X domain-containing protein</fullName>
    </recommendedName>
</protein>
<dbReference type="SMART" id="SM00148">
    <property type="entry name" value="PLCXc"/>
    <property type="match status" value="1"/>
</dbReference>
<dbReference type="CDD" id="cd08622">
    <property type="entry name" value="PI-PLCXDc_CG14945_like"/>
    <property type="match status" value="1"/>
</dbReference>
<dbReference type="Proteomes" id="UP001562425">
    <property type="component" value="Unassembled WGS sequence"/>
</dbReference>
<dbReference type="InterPro" id="IPR017946">
    <property type="entry name" value="PLC-like_Pdiesterase_TIM-brl"/>
</dbReference>
<accession>A0ABD1DVL9</accession>
<organism evidence="2 3">
    <name type="scientific">Culex pipiens pipiens</name>
    <name type="common">Northern house mosquito</name>
    <dbReference type="NCBI Taxonomy" id="38569"/>
    <lineage>
        <taxon>Eukaryota</taxon>
        <taxon>Metazoa</taxon>
        <taxon>Ecdysozoa</taxon>
        <taxon>Arthropoda</taxon>
        <taxon>Hexapoda</taxon>
        <taxon>Insecta</taxon>
        <taxon>Pterygota</taxon>
        <taxon>Neoptera</taxon>
        <taxon>Endopterygota</taxon>
        <taxon>Diptera</taxon>
        <taxon>Nematocera</taxon>
        <taxon>Culicoidea</taxon>
        <taxon>Culicidae</taxon>
        <taxon>Culicinae</taxon>
        <taxon>Culicini</taxon>
        <taxon>Culex</taxon>
        <taxon>Culex</taxon>
    </lineage>
</organism>
<evidence type="ECO:0000259" key="1">
    <source>
        <dbReference type="SMART" id="SM00148"/>
    </source>
</evidence>
<dbReference type="PANTHER" id="PTHR13593:SF149">
    <property type="entry name" value="PHOSPHATIDYLINOSITOL-SPECIFIC PHOSPHOLIPASE C X DOMAIN CONTAINING, ISOFORM A"/>
    <property type="match status" value="1"/>
</dbReference>
<dbReference type="InterPro" id="IPR051057">
    <property type="entry name" value="PI-PLC_domain"/>
</dbReference>
<evidence type="ECO:0000313" key="2">
    <source>
        <dbReference type="EMBL" id="KAL1403220.1"/>
    </source>
</evidence>
<dbReference type="EMBL" id="JBEHCU010001876">
    <property type="protein sequence ID" value="KAL1403220.1"/>
    <property type="molecule type" value="Genomic_DNA"/>
</dbReference>
<proteinExistence type="predicted"/>